<feature type="binding site" evidence="8">
    <location>
        <position position="76"/>
    </location>
    <ligand>
        <name>Mg(2+)</name>
        <dbReference type="ChEBI" id="CHEBI:18420"/>
        <label>1</label>
    </ligand>
</feature>
<dbReference type="EMBL" id="KB008092">
    <property type="protein sequence ID" value="ELR13551.1"/>
    <property type="molecule type" value="Genomic_DNA"/>
</dbReference>
<evidence type="ECO:0000313" key="10">
    <source>
        <dbReference type="Proteomes" id="UP000011083"/>
    </source>
</evidence>
<evidence type="ECO:0000256" key="5">
    <source>
        <dbReference type="ARBA" id="ARBA00049773"/>
    </source>
</evidence>
<dbReference type="KEGG" id="acan:ACA1_020140"/>
<keyword evidence="8" id="KW-0479">Metal-binding</keyword>
<sequence length="331" mass="36131">MEQEKETVVASHGGGQTGEVAERYRASMVLAGVGDAMGYRNGVWEFTFDGVAILRELKALGGLDKLSIKKCMVSDDQVMHLATAEALVEHGAERPLEELYPILAKHYVKCFDDMGGRAPGPMTSQSRDKLIAASIESSRMTHNHPTGLFGALVAALFTAYAIEKIPPIQWGRLLLDQGRDWAEYQADLKYFEDHWRAYMLLRKIDNGEAEPTFPEVWGPAERDAYYSSIAWAGWGGASGHDSVIIAYDALLGAGDSWHELVYRGILHGGDNDSTGVICGAWFGALYGLAGVAPVSHYADLEYRDRAEAAAQRLLALATTANSTTSAQRNDE</sequence>
<dbReference type="STRING" id="1257118.L8GMV2"/>
<evidence type="ECO:0000256" key="4">
    <source>
        <dbReference type="ARBA" id="ARBA00049725"/>
    </source>
</evidence>
<dbReference type="Proteomes" id="UP000011083">
    <property type="component" value="Unassembled WGS sequence"/>
</dbReference>
<dbReference type="OrthoDB" id="10250509at2759"/>
<dbReference type="InterPro" id="IPR050792">
    <property type="entry name" value="ADP-ribosylglycohydrolase"/>
</dbReference>
<dbReference type="AlphaFoldDB" id="L8GMV2"/>
<evidence type="ECO:0000256" key="7">
    <source>
        <dbReference type="ARBA" id="ARBA00049810"/>
    </source>
</evidence>
<dbReference type="VEuPathDB" id="AmoebaDB:ACA1_020140"/>
<comment type="function">
    <text evidence="3">Specifically acts as an arginine mono-ADP-ribosylhydrolase by mediating the removal of mono-ADP-ribose attached to arginine residues on proteins.</text>
</comment>
<feature type="binding site" evidence="8">
    <location>
        <position position="74"/>
    </location>
    <ligand>
        <name>Mg(2+)</name>
        <dbReference type="ChEBI" id="CHEBI:18420"/>
        <label>1</label>
    </ligand>
</feature>
<dbReference type="GeneID" id="14914103"/>
<gene>
    <name evidence="9" type="ORF">ACA1_020140</name>
</gene>
<evidence type="ECO:0000256" key="3">
    <source>
        <dbReference type="ARBA" id="ARBA00049582"/>
    </source>
</evidence>
<evidence type="ECO:0000256" key="1">
    <source>
        <dbReference type="ARBA" id="ARBA00010702"/>
    </source>
</evidence>
<comment type="cofactor">
    <cofactor evidence="8">
        <name>Mg(2+)</name>
        <dbReference type="ChEBI" id="CHEBI:18420"/>
    </cofactor>
    <text evidence="8">Binds 2 magnesium ions per subunit.</text>
</comment>
<keyword evidence="10" id="KW-1185">Reference proteome</keyword>
<proteinExistence type="inferred from homology"/>
<name>L8GMV2_ACACF</name>
<feature type="binding site" evidence="8">
    <location>
        <position position="75"/>
    </location>
    <ligand>
        <name>Mg(2+)</name>
        <dbReference type="ChEBI" id="CHEBI:18420"/>
        <label>1</label>
    </ligand>
</feature>
<dbReference type="OMA" id="LVTDFWC"/>
<dbReference type="PANTHER" id="PTHR16222">
    <property type="entry name" value="ADP-RIBOSYLGLYCOHYDROLASE"/>
    <property type="match status" value="1"/>
</dbReference>
<dbReference type="InterPro" id="IPR036705">
    <property type="entry name" value="Ribosyl_crysJ1_sf"/>
</dbReference>
<reference evidence="9 10" key="1">
    <citation type="journal article" date="2013" name="Genome Biol.">
        <title>Genome of Acanthamoeba castellanii highlights extensive lateral gene transfer and early evolution of tyrosine kinase signaling.</title>
        <authorList>
            <person name="Clarke M."/>
            <person name="Lohan A.J."/>
            <person name="Liu B."/>
            <person name="Lagkouvardos I."/>
            <person name="Roy S."/>
            <person name="Zafar N."/>
            <person name="Bertelli C."/>
            <person name="Schilde C."/>
            <person name="Kianianmomeni A."/>
            <person name="Burglin T.R."/>
            <person name="Frech C."/>
            <person name="Turcotte B."/>
            <person name="Kopec K.O."/>
            <person name="Synnott J.M."/>
            <person name="Choo C."/>
            <person name="Paponov I."/>
            <person name="Finkler A."/>
            <person name="Soon Heng Tan C."/>
            <person name="Hutchins A.P."/>
            <person name="Weinmeier T."/>
            <person name="Rattei T."/>
            <person name="Chu J.S."/>
            <person name="Gimenez G."/>
            <person name="Irimia M."/>
            <person name="Rigden D.J."/>
            <person name="Fitzpatrick D.A."/>
            <person name="Lorenzo-Morales J."/>
            <person name="Bateman A."/>
            <person name="Chiu C.H."/>
            <person name="Tang P."/>
            <person name="Hegemann P."/>
            <person name="Fromm H."/>
            <person name="Raoult D."/>
            <person name="Greub G."/>
            <person name="Miranda-Saavedra D."/>
            <person name="Chen N."/>
            <person name="Nash P."/>
            <person name="Ginger M.L."/>
            <person name="Horn M."/>
            <person name="Schaap P."/>
            <person name="Caler L."/>
            <person name="Loftus B."/>
        </authorList>
    </citation>
    <scope>NUCLEOTIDE SEQUENCE [LARGE SCALE GENOMIC DNA]</scope>
    <source>
        <strain evidence="9 10">Neff</strain>
    </source>
</reference>
<dbReference type="SUPFAM" id="SSF101478">
    <property type="entry name" value="ADP-ribosylglycohydrolase"/>
    <property type="match status" value="1"/>
</dbReference>
<evidence type="ECO:0000256" key="8">
    <source>
        <dbReference type="PIRSR" id="PIRSR605502-1"/>
    </source>
</evidence>
<comment type="similarity">
    <text evidence="1">Belongs to the ADP-ribosylglycohydrolase family.</text>
</comment>
<evidence type="ECO:0000313" key="9">
    <source>
        <dbReference type="EMBL" id="ELR13551.1"/>
    </source>
</evidence>
<dbReference type="GO" id="GO:0046872">
    <property type="term" value="F:metal ion binding"/>
    <property type="evidence" value="ECO:0007669"/>
    <property type="project" value="UniProtKB-KW"/>
</dbReference>
<feature type="binding site" evidence="8">
    <location>
        <position position="273"/>
    </location>
    <ligand>
        <name>Mg(2+)</name>
        <dbReference type="ChEBI" id="CHEBI:18420"/>
        <label>1</label>
    </ligand>
</feature>
<dbReference type="PANTHER" id="PTHR16222:SF26">
    <property type="entry name" value="ADP-RIBOSYLHYDROLASE ARH1"/>
    <property type="match status" value="1"/>
</dbReference>
<dbReference type="Pfam" id="PF03747">
    <property type="entry name" value="ADP_ribosyl_GH"/>
    <property type="match status" value="1"/>
</dbReference>
<evidence type="ECO:0000256" key="2">
    <source>
        <dbReference type="ARBA" id="ARBA00022801"/>
    </source>
</evidence>
<keyword evidence="2 9" id="KW-0378">Hydrolase</keyword>
<dbReference type="RefSeq" id="XP_004335564.1">
    <property type="nucleotide sequence ID" value="XM_004335516.1"/>
</dbReference>
<organism evidence="9 10">
    <name type="scientific">Acanthamoeba castellanii (strain ATCC 30010 / Neff)</name>
    <dbReference type="NCBI Taxonomy" id="1257118"/>
    <lineage>
        <taxon>Eukaryota</taxon>
        <taxon>Amoebozoa</taxon>
        <taxon>Discosea</taxon>
        <taxon>Longamoebia</taxon>
        <taxon>Centramoebida</taxon>
        <taxon>Acanthamoebidae</taxon>
        <taxon>Acanthamoeba</taxon>
    </lineage>
</organism>
<keyword evidence="8" id="KW-0460">Magnesium</keyword>
<protein>
    <recommendedName>
        <fullName evidence="5">ADP-ribosylhydrolase ARH1</fullName>
        <ecNumber evidence="4">3.2.2.19</ecNumber>
    </recommendedName>
    <alternativeName>
        <fullName evidence="6">ADP-ribose-L-arginine cleaving enzyme</fullName>
    </alternativeName>
    <alternativeName>
        <fullName evidence="7">[Protein ADP-ribosylarginine] hydrolase</fullName>
    </alternativeName>
</protein>
<feature type="binding site" evidence="8">
    <location>
        <position position="270"/>
    </location>
    <ligand>
        <name>Mg(2+)</name>
        <dbReference type="ChEBI" id="CHEBI:18420"/>
        <label>1</label>
    </ligand>
</feature>
<dbReference type="InterPro" id="IPR005502">
    <property type="entry name" value="Ribosyl_crysJ1"/>
</dbReference>
<feature type="binding site" evidence="8">
    <location>
        <position position="272"/>
    </location>
    <ligand>
        <name>Mg(2+)</name>
        <dbReference type="ChEBI" id="CHEBI:18420"/>
        <label>1</label>
    </ligand>
</feature>
<dbReference type="EC" id="3.2.2.19" evidence="4"/>
<evidence type="ECO:0000256" key="6">
    <source>
        <dbReference type="ARBA" id="ARBA00049798"/>
    </source>
</evidence>
<accession>L8GMV2</accession>
<dbReference type="GO" id="GO:0003875">
    <property type="term" value="F:ADP-ribosylarginine hydrolase activity"/>
    <property type="evidence" value="ECO:0007669"/>
    <property type="project" value="UniProtKB-EC"/>
</dbReference>
<dbReference type="Gene3D" id="1.10.4080.10">
    <property type="entry name" value="ADP-ribosylation/Crystallin J1"/>
    <property type="match status" value="2"/>
</dbReference>